<dbReference type="EMBL" id="MU129023">
    <property type="protein sequence ID" value="KAF9510119.1"/>
    <property type="molecule type" value="Genomic_DNA"/>
</dbReference>
<name>A0A9P6AR37_9AGAM</name>
<comment type="caution">
    <text evidence="3">The sequence shown here is derived from an EMBL/GenBank/DDBJ whole genome shotgun (WGS) entry which is preliminary data.</text>
</comment>
<evidence type="ECO:0000313" key="4">
    <source>
        <dbReference type="Proteomes" id="UP000886523"/>
    </source>
</evidence>
<proteinExistence type="predicted"/>
<feature type="region of interest" description="Disordered" evidence="2">
    <location>
        <begin position="132"/>
        <end position="210"/>
    </location>
</feature>
<reference evidence="3" key="1">
    <citation type="journal article" date="2020" name="Nat. Commun.">
        <title>Large-scale genome sequencing of mycorrhizal fungi provides insights into the early evolution of symbiotic traits.</title>
        <authorList>
            <person name="Miyauchi S."/>
            <person name="Kiss E."/>
            <person name="Kuo A."/>
            <person name="Drula E."/>
            <person name="Kohler A."/>
            <person name="Sanchez-Garcia M."/>
            <person name="Morin E."/>
            <person name="Andreopoulos B."/>
            <person name="Barry K.W."/>
            <person name="Bonito G."/>
            <person name="Buee M."/>
            <person name="Carver A."/>
            <person name="Chen C."/>
            <person name="Cichocki N."/>
            <person name="Clum A."/>
            <person name="Culley D."/>
            <person name="Crous P.W."/>
            <person name="Fauchery L."/>
            <person name="Girlanda M."/>
            <person name="Hayes R.D."/>
            <person name="Keri Z."/>
            <person name="LaButti K."/>
            <person name="Lipzen A."/>
            <person name="Lombard V."/>
            <person name="Magnuson J."/>
            <person name="Maillard F."/>
            <person name="Murat C."/>
            <person name="Nolan M."/>
            <person name="Ohm R.A."/>
            <person name="Pangilinan J."/>
            <person name="Pereira M.F."/>
            <person name="Perotto S."/>
            <person name="Peter M."/>
            <person name="Pfister S."/>
            <person name="Riley R."/>
            <person name="Sitrit Y."/>
            <person name="Stielow J.B."/>
            <person name="Szollosi G."/>
            <person name="Zifcakova L."/>
            <person name="Stursova M."/>
            <person name="Spatafora J.W."/>
            <person name="Tedersoo L."/>
            <person name="Vaario L.M."/>
            <person name="Yamada A."/>
            <person name="Yan M."/>
            <person name="Wang P."/>
            <person name="Xu J."/>
            <person name="Bruns T."/>
            <person name="Baldrian P."/>
            <person name="Vilgalys R."/>
            <person name="Dunand C."/>
            <person name="Henrissat B."/>
            <person name="Grigoriev I.V."/>
            <person name="Hibbett D."/>
            <person name="Nagy L.G."/>
            <person name="Martin F.M."/>
        </authorList>
    </citation>
    <scope>NUCLEOTIDE SEQUENCE</scope>
    <source>
        <strain evidence="3">UP504</strain>
    </source>
</reference>
<organism evidence="3 4">
    <name type="scientific">Hydnum rufescens UP504</name>
    <dbReference type="NCBI Taxonomy" id="1448309"/>
    <lineage>
        <taxon>Eukaryota</taxon>
        <taxon>Fungi</taxon>
        <taxon>Dikarya</taxon>
        <taxon>Basidiomycota</taxon>
        <taxon>Agaricomycotina</taxon>
        <taxon>Agaricomycetes</taxon>
        <taxon>Cantharellales</taxon>
        <taxon>Hydnaceae</taxon>
        <taxon>Hydnum</taxon>
    </lineage>
</organism>
<protein>
    <submittedName>
        <fullName evidence="3">Uncharacterized protein</fullName>
    </submittedName>
</protein>
<accession>A0A9P6AR37</accession>
<keyword evidence="4" id="KW-1185">Reference proteome</keyword>
<feature type="compositionally biased region" description="Low complexity" evidence="2">
    <location>
        <begin position="164"/>
        <end position="176"/>
    </location>
</feature>
<feature type="coiled-coil region" evidence="1">
    <location>
        <begin position="221"/>
        <end position="266"/>
    </location>
</feature>
<evidence type="ECO:0000256" key="2">
    <source>
        <dbReference type="SAM" id="MobiDB-lite"/>
    </source>
</evidence>
<evidence type="ECO:0000313" key="3">
    <source>
        <dbReference type="EMBL" id="KAF9510119.1"/>
    </source>
</evidence>
<feature type="compositionally biased region" description="Polar residues" evidence="2">
    <location>
        <begin position="132"/>
        <end position="141"/>
    </location>
</feature>
<dbReference type="AlphaFoldDB" id="A0A9P6AR37"/>
<gene>
    <name evidence="3" type="ORF">BS47DRAFT_1396287</name>
</gene>
<evidence type="ECO:0000256" key="1">
    <source>
        <dbReference type="SAM" id="Coils"/>
    </source>
</evidence>
<keyword evidence="1" id="KW-0175">Coiled coil</keyword>
<sequence>MTDSAHFDSTASSAQGYVFEYIHTPAPSPALSMISAGPKTDEDPVFVSLIKKEENKTSEGFWPDSVNTSGAIVKQYNNDESSKVDQLVGLSFQRTLDPRLTLHPFIDNFYPQTRIPLNSPPLSTVQTPLPISQNIAPSNQNAKEENAKRPTTLTAQQLREIFDSSTEPSTRSTRSSFHLSYSPPHPPRAPRNFHKRPISVPRPGKNSNSYRAWPSYRQAIIDRERNAAQKLEEVRKNYEIQRSEDIKRHADLLDQLSRTIANHNLQMDSLTPPLSLLSATLHQREADLNTKSDVLNKRDLKLLRDEYYVSAWRDRLLYPSTTSYGYTLLRLYSSSTHCTALSQLSASLSTSHDMAPAIVTDDRASTYYTVRVRDIQYDLRNNEWDEFKDTTTEFELKELPSNPGIEIVSDDDSSGW</sequence>
<dbReference type="Proteomes" id="UP000886523">
    <property type="component" value="Unassembled WGS sequence"/>
</dbReference>